<evidence type="ECO:0000313" key="3">
    <source>
        <dbReference type="Proteomes" id="UP001221302"/>
    </source>
</evidence>
<dbReference type="Proteomes" id="UP001221302">
    <property type="component" value="Unassembled WGS sequence"/>
</dbReference>
<dbReference type="InterPro" id="IPR036182">
    <property type="entry name" value="PCuAC_sf"/>
</dbReference>
<dbReference type="SUPFAM" id="SSF110087">
    <property type="entry name" value="DR1885-like metal-binding protein"/>
    <property type="match status" value="1"/>
</dbReference>
<comment type="caution">
    <text evidence="2">The sequence shown here is derived from an EMBL/GenBank/DDBJ whole genome shotgun (WGS) entry which is preliminary data.</text>
</comment>
<sequence length="141" mass="16010">MKKIILILILSTFAFAQTKIEIKDPWIRPNAKGANSALFFIAENKSNKADTLIAAKFDNSEIVELHETYKKNDDMMGMRQVKFVAIPAKSTVTFKPRNLHIMLIGLKKDIKIGENYNLTLVFKKAGEIKIKAVVQDMPKMK</sequence>
<protein>
    <submittedName>
        <fullName evidence="2">Copper chaperone PCu(A)C</fullName>
    </submittedName>
</protein>
<reference evidence="2" key="1">
    <citation type="submission" date="2023-03" db="EMBL/GenBank/DDBJ databases">
        <title>Stygiobacter electus gen. nov., sp. nov., facultatively anaerobic thermotolerant bacterium of the class Ignavibacteria from a well of Yessentuki mineral water deposit.</title>
        <authorList>
            <person name="Podosokorskaya O.A."/>
            <person name="Elcheninov A.G."/>
            <person name="Petrova N.F."/>
            <person name="Zavarzina D.G."/>
            <person name="Kublanov I.V."/>
            <person name="Merkel A.Y."/>
        </authorList>
    </citation>
    <scope>NUCLEOTIDE SEQUENCE</scope>
    <source>
        <strain evidence="2">09-Me</strain>
    </source>
</reference>
<evidence type="ECO:0000313" key="2">
    <source>
        <dbReference type="EMBL" id="MDF1611793.1"/>
    </source>
</evidence>
<keyword evidence="1" id="KW-0732">Signal</keyword>
<evidence type="ECO:0000256" key="1">
    <source>
        <dbReference type="SAM" id="SignalP"/>
    </source>
</evidence>
<keyword evidence="3" id="KW-1185">Reference proteome</keyword>
<dbReference type="EMBL" id="JARGDL010000006">
    <property type="protein sequence ID" value="MDF1611793.1"/>
    <property type="molecule type" value="Genomic_DNA"/>
</dbReference>
<dbReference type="InterPro" id="IPR007410">
    <property type="entry name" value="LpqE-like"/>
</dbReference>
<accession>A0AAE3TE17</accession>
<feature type="chain" id="PRO_5042075007" evidence="1">
    <location>
        <begin position="17"/>
        <end position="141"/>
    </location>
</feature>
<dbReference type="RefSeq" id="WP_321535560.1">
    <property type="nucleotide sequence ID" value="NZ_JARGDL010000006.1"/>
</dbReference>
<name>A0AAE3TE17_9BACT</name>
<dbReference type="InterPro" id="IPR058248">
    <property type="entry name" value="Lxx211020-like"/>
</dbReference>
<dbReference type="Gene3D" id="2.60.40.1890">
    <property type="entry name" value="PCu(A)C copper chaperone"/>
    <property type="match status" value="1"/>
</dbReference>
<feature type="signal peptide" evidence="1">
    <location>
        <begin position="1"/>
        <end position="16"/>
    </location>
</feature>
<dbReference type="Pfam" id="PF04314">
    <property type="entry name" value="PCuAC"/>
    <property type="match status" value="1"/>
</dbReference>
<gene>
    <name evidence="2" type="ORF">P0M35_06500</name>
</gene>
<dbReference type="AlphaFoldDB" id="A0AAE3TE17"/>
<organism evidence="2 3">
    <name type="scientific">Stygiobacter electus</name>
    <dbReference type="NCBI Taxonomy" id="3032292"/>
    <lineage>
        <taxon>Bacteria</taxon>
        <taxon>Pseudomonadati</taxon>
        <taxon>Ignavibacteriota</taxon>
        <taxon>Ignavibacteria</taxon>
        <taxon>Ignavibacteriales</taxon>
        <taxon>Melioribacteraceae</taxon>
        <taxon>Stygiobacter</taxon>
    </lineage>
</organism>
<dbReference type="PANTHER" id="PTHR36302:SF1">
    <property type="entry name" value="COPPER CHAPERONE PCU(A)C"/>
    <property type="match status" value="1"/>
</dbReference>
<proteinExistence type="predicted"/>
<dbReference type="PANTHER" id="PTHR36302">
    <property type="entry name" value="BLR7088 PROTEIN"/>
    <property type="match status" value="1"/>
</dbReference>